<protein>
    <submittedName>
        <fullName evidence="1">Uncharacterized protein</fullName>
    </submittedName>
</protein>
<name>A0A0F9QPD2_9ZZZZ</name>
<gene>
    <name evidence="1" type="ORF">LCGC14_0749220</name>
</gene>
<dbReference type="AlphaFoldDB" id="A0A0F9QPD2"/>
<evidence type="ECO:0000313" key="1">
    <source>
        <dbReference type="EMBL" id="KKN38867.1"/>
    </source>
</evidence>
<dbReference type="EMBL" id="LAZR01001798">
    <property type="protein sequence ID" value="KKN38867.1"/>
    <property type="molecule type" value="Genomic_DNA"/>
</dbReference>
<comment type="caution">
    <text evidence="1">The sequence shown here is derived from an EMBL/GenBank/DDBJ whole genome shotgun (WGS) entry which is preliminary data.</text>
</comment>
<sequence>MLKELSDEQLDKLWGNYERTNPKQEVSWARTVARKAEQERDNAWIEWLESNSAVIDWDDEENGIKREIPESKFQDLKSQLIKE</sequence>
<reference evidence="1" key="1">
    <citation type="journal article" date="2015" name="Nature">
        <title>Complex archaea that bridge the gap between prokaryotes and eukaryotes.</title>
        <authorList>
            <person name="Spang A."/>
            <person name="Saw J.H."/>
            <person name="Jorgensen S.L."/>
            <person name="Zaremba-Niedzwiedzka K."/>
            <person name="Martijn J."/>
            <person name="Lind A.E."/>
            <person name="van Eijk R."/>
            <person name="Schleper C."/>
            <person name="Guy L."/>
            <person name="Ettema T.J."/>
        </authorList>
    </citation>
    <scope>NUCLEOTIDE SEQUENCE</scope>
</reference>
<accession>A0A0F9QPD2</accession>
<organism evidence="1">
    <name type="scientific">marine sediment metagenome</name>
    <dbReference type="NCBI Taxonomy" id="412755"/>
    <lineage>
        <taxon>unclassified sequences</taxon>
        <taxon>metagenomes</taxon>
        <taxon>ecological metagenomes</taxon>
    </lineage>
</organism>
<proteinExistence type="predicted"/>